<gene>
    <name evidence="1" type="ORF">J2751_002290</name>
</gene>
<dbReference type="InterPro" id="IPR027417">
    <property type="entry name" value="P-loop_NTPase"/>
</dbReference>
<dbReference type="Proteomes" id="UP000823588">
    <property type="component" value="Unassembled WGS sequence"/>
</dbReference>
<comment type="caution">
    <text evidence="1">The sequence shown here is derived from an EMBL/GenBank/DDBJ whole genome shotgun (WGS) entry which is preliminary data.</text>
</comment>
<dbReference type="OrthoDB" id="117727at2157"/>
<evidence type="ECO:0000313" key="1">
    <source>
        <dbReference type="EMBL" id="MBP1923251.1"/>
    </source>
</evidence>
<dbReference type="SUPFAM" id="SSF52540">
    <property type="entry name" value="P-loop containing nucleoside triphosphate hydrolases"/>
    <property type="match status" value="1"/>
</dbReference>
<dbReference type="InterPro" id="IPR021228">
    <property type="entry name" value="BrxD"/>
</dbReference>
<evidence type="ECO:0000313" key="2">
    <source>
        <dbReference type="Proteomes" id="UP000823588"/>
    </source>
</evidence>
<name>A0A8T4GIK2_9EURY</name>
<keyword evidence="2" id="KW-1185">Reference proteome</keyword>
<protein>
    <recommendedName>
        <fullName evidence="3">ATP-binding protein</fullName>
    </recommendedName>
</protein>
<proteinExistence type="predicted"/>
<reference evidence="1" key="1">
    <citation type="submission" date="2021-03" db="EMBL/GenBank/DDBJ databases">
        <title>Genomic Encyclopedia of Type Strains, Phase IV (KMG-IV): sequencing the most valuable type-strain genomes for metagenomic binning, comparative biology and taxonomic classification.</title>
        <authorList>
            <person name="Goeker M."/>
        </authorList>
    </citation>
    <scope>NUCLEOTIDE SEQUENCE</scope>
    <source>
        <strain evidence="1">DSM 23564</strain>
    </source>
</reference>
<dbReference type="Pfam" id="PF10923">
    <property type="entry name" value="BrxC_BrxD"/>
    <property type="match status" value="1"/>
</dbReference>
<dbReference type="RefSeq" id="WP_209486073.1">
    <property type="nucleotide sequence ID" value="NZ_JAGGKQ010000018.1"/>
</dbReference>
<accession>A0A8T4GIK2</accession>
<dbReference type="EMBL" id="JAGGKQ010000018">
    <property type="protein sequence ID" value="MBP1923251.1"/>
    <property type="molecule type" value="Genomic_DNA"/>
</dbReference>
<dbReference type="AlphaFoldDB" id="A0A8T4GIK2"/>
<evidence type="ECO:0008006" key="3">
    <source>
        <dbReference type="Google" id="ProtNLM"/>
    </source>
</evidence>
<organism evidence="1 2">
    <name type="scientific">Halorubrum alkaliphilum</name>
    <dbReference type="NCBI Taxonomy" id="261290"/>
    <lineage>
        <taxon>Archaea</taxon>
        <taxon>Methanobacteriati</taxon>
        <taxon>Methanobacteriota</taxon>
        <taxon>Stenosarchaea group</taxon>
        <taxon>Halobacteria</taxon>
        <taxon>Halobacteriales</taxon>
        <taxon>Haloferacaceae</taxon>
        <taxon>Halorubrum</taxon>
    </lineage>
</organism>
<sequence>MTGSDAGDALQIGQDTAIDILTRIQQGVPPKPEHVKHIRVGREAEERRLCDKPTEGLQSVQRGSGQIFFVLGDFGYGKSFFINLIADRATDMGFIRSEFDIQDLEAISDKGELYRGIVQNIRYPDENGTGVTPLLRQFCEEVSRSEFEQVATQYGFYGHSIYSILRNLLDAWANGKLHVERDDVTLDRVDVLNAASGYLQGENIALEELHAIGKVGFDSITKENEYNYLRHLRSLALELGYNGFTILIDEAAEQLEWNPESATTQRLIDLYNKCYQKGQFEHMMFVFVGNQEKWDSLIDEAGHQALQDRYRAAKLVLSNFTEEDYVTLVSKVANLLEIAYGESATLTDDEARNIVMNAADHHGGISNLSPRRLLLTPTGQGEQQTLVDVLESRFE</sequence>